<dbReference type="Pfam" id="PF01043">
    <property type="entry name" value="SecA_PP_bind"/>
    <property type="match status" value="1"/>
</dbReference>
<evidence type="ECO:0000256" key="1">
    <source>
        <dbReference type="ARBA" id="ARBA00022448"/>
    </source>
</evidence>
<dbReference type="EMBL" id="LCMJ01000015">
    <property type="protein sequence ID" value="KKU35571.1"/>
    <property type="molecule type" value="Genomic_DNA"/>
</dbReference>
<keyword evidence="8" id="KW-0811">Translocation</keyword>
<feature type="domain" description="SecA family profile" evidence="11">
    <location>
        <begin position="1"/>
        <end position="361"/>
    </location>
</feature>
<dbReference type="InterPro" id="IPR000185">
    <property type="entry name" value="SecA"/>
</dbReference>
<dbReference type="Gene3D" id="3.90.1440.10">
    <property type="entry name" value="SecA, preprotein cross-linking domain"/>
    <property type="match status" value="1"/>
</dbReference>
<dbReference type="GO" id="GO:0005886">
    <property type="term" value="C:plasma membrane"/>
    <property type="evidence" value="ECO:0007669"/>
    <property type="project" value="TreeGrafter"/>
</dbReference>
<keyword evidence="9" id="KW-0472">Membrane</keyword>
<keyword evidence="5" id="KW-0067">ATP-binding</keyword>
<evidence type="ECO:0000256" key="4">
    <source>
        <dbReference type="ARBA" id="ARBA00022741"/>
    </source>
</evidence>
<dbReference type="PATRIC" id="fig|1618617.3.peg.237"/>
<accession>A0A0G1PRY0</accession>
<dbReference type="InterPro" id="IPR027417">
    <property type="entry name" value="P-loop_NTPase"/>
</dbReference>
<evidence type="ECO:0000313" key="12">
    <source>
        <dbReference type="EMBL" id="KKU35571.1"/>
    </source>
</evidence>
<dbReference type="FunFam" id="3.90.1440.10:FF:000002">
    <property type="entry name" value="Protein translocase subunit SecA"/>
    <property type="match status" value="1"/>
</dbReference>
<dbReference type="PROSITE" id="PS51192">
    <property type="entry name" value="HELICASE_ATP_BIND_1"/>
    <property type="match status" value="1"/>
</dbReference>
<evidence type="ECO:0000256" key="5">
    <source>
        <dbReference type="ARBA" id="ARBA00022840"/>
    </source>
</evidence>
<gene>
    <name evidence="12" type="ORF">UX48_C0015G0011</name>
</gene>
<keyword evidence="4" id="KW-0547">Nucleotide-binding</keyword>
<dbReference type="SUPFAM" id="SSF52540">
    <property type="entry name" value="P-loop containing nucleoside triphosphate hydrolases"/>
    <property type="match status" value="1"/>
</dbReference>
<dbReference type="InterPro" id="IPR014018">
    <property type="entry name" value="SecA_motor_DEAD"/>
</dbReference>
<dbReference type="InterPro" id="IPR011130">
    <property type="entry name" value="SecA_preprotein_X-link_dom"/>
</dbReference>
<dbReference type="PANTHER" id="PTHR30612">
    <property type="entry name" value="SECA INNER MEMBRANE COMPONENT OF SEC PROTEIN SECRETION SYSTEM"/>
    <property type="match status" value="1"/>
</dbReference>
<evidence type="ECO:0000259" key="10">
    <source>
        <dbReference type="PROSITE" id="PS51192"/>
    </source>
</evidence>
<keyword evidence="1" id="KW-0813">Transport</keyword>
<keyword evidence="7" id="KW-1278">Translocase</keyword>
<dbReference type="GO" id="GO:0043952">
    <property type="term" value="P:protein transport by the Sec complex"/>
    <property type="evidence" value="ECO:0007669"/>
    <property type="project" value="TreeGrafter"/>
</dbReference>
<keyword evidence="2" id="KW-1003">Cell membrane</keyword>
<dbReference type="SMART" id="SM00957">
    <property type="entry name" value="SecA_DEAD"/>
    <property type="match status" value="1"/>
</dbReference>
<evidence type="ECO:0000259" key="11">
    <source>
        <dbReference type="PROSITE" id="PS51196"/>
    </source>
</evidence>
<feature type="domain" description="Helicase ATP-binding" evidence="10">
    <location>
        <begin position="1"/>
        <end position="192"/>
    </location>
</feature>
<dbReference type="GO" id="GO:0006886">
    <property type="term" value="P:intracellular protein transport"/>
    <property type="evidence" value="ECO:0007669"/>
    <property type="project" value="InterPro"/>
</dbReference>
<proteinExistence type="predicted"/>
<evidence type="ECO:0000256" key="9">
    <source>
        <dbReference type="ARBA" id="ARBA00023136"/>
    </source>
</evidence>
<dbReference type="GO" id="GO:0031522">
    <property type="term" value="C:cell envelope Sec protein transport complex"/>
    <property type="evidence" value="ECO:0007669"/>
    <property type="project" value="TreeGrafter"/>
</dbReference>
<dbReference type="GO" id="GO:0006605">
    <property type="term" value="P:protein targeting"/>
    <property type="evidence" value="ECO:0007669"/>
    <property type="project" value="InterPro"/>
</dbReference>
<protein>
    <submittedName>
        <fullName evidence="12">Protein translocase subunit SecA</fullName>
    </submittedName>
</protein>
<dbReference type="PANTHER" id="PTHR30612:SF0">
    <property type="entry name" value="CHLOROPLAST PROTEIN-TRANSPORTING ATPASE"/>
    <property type="match status" value="1"/>
</dbReference>
<dbReference type="SMART" id="SM00958">
    <property type="entry name" value="SecA_PP_bind"/>
    <property type="match status" value="1"/>
</dbReference>
<dbReference type="SUPFAM" id="SSF81767">
    <property type="entry name" value="Pre-protein crosslinking domain of SecA"/>
    <property type="match status" value="1"/>
</dbReference>
<dbReference type="GO" id="GO:0017038">
    <property type="term" value="P:protein import"/>
    <property type="evidence" value="ECO:0007669"/>
    <property type="project" value="InterPro"/>
</dbReference>
<dbReference type="PROSITE" id="PS51196">
    <property type="entry name" value="SECA_MOTOR_DEAD"/>
    <property type="match status" value="1"/>
</dbReference>
<dbReference type="AlphaFoldDB" id="A0A0G1PRY0"/>
<dbReference type="CDD" id="cd17928">
    <property type="entry name" value="DEXDc_SecA"/>
    <property type="match status" value="1"/>
</dbReference>
<keyword evidence="6" id="KW-0653">Protein transport</keyword>
<dbReference type="Proteomes" id="UP000034067">
    <property type="component" value="Unassembled WGS sequence"/>
</dbReference>
<reference evidence="12 13" key="1">
    <citation type="journal article" date="2015" name="Nature">
        <title>rRNA introns, odd ribosomes, and small enigmatic genomes across a large radiation of phyla.</title>
        <authorList>
            <person name="Brown C.T."/>
            <person name="Hug L.A."/>
            <person name="Thomas B.C."/>
            <person name="Sharon I."/>
            <person name="Castelle C.J."/>
            <person name="Singh A."/>
            <person name="Wilkins M.J."/>
            <person name="Williams K.H."/>
            <person name="Banfield J.F."/>
        </authorList>
    </citation>
    <scope>NUCLEOTIDE SEQUENCE [LARGE SCALE GENOMIC DNA]</scope>
</reference>
<evidence type="ECO:0000256" key="2">
    <source>
        <dbReference type="ARBA" id="ARBA00022475"/>
    </source>
</evidence>
<evidence type="ECO:0000256" key="6">
    <source>
        <dbReference type="ARBA" id="ARBA00022927"/>
    </source>
</evidence>
<organism evidence="12 13">
    <name type="scientific">Candidatus Azambacteria bacterium GW2011_GWB1_46_27</name>
    <dbReference type="NCBI Taxonomy" id="1618617"/>
    <lineage>
        <taxon>Bacteria</taxon>
        <taxon>Candidatus Azamiibacteriota</taxon>
    </lineage>
</organism>
<evidence type="ECO:0000313" key="13">
    <source>
        <dbReference type="Proteomes" id="UP000034067"/>
    </source>
</evidence>
<dbReference type="Pfam" id="PF07517">
    <property type="entry name" value="SecA_DEAD"/>
    <property type="match status" value="1"/>
</dbReference>
<sequence>MHQGKIAEMKTGEGKTLVATLPAYLNALTGRGVHVVTVNDYLARRDAVWMGQIHHALGLSVSCINHEASYLYDPSHRHAEAKGDVQDEHDAARDTLGGFKIVHEYLRPCSRKEAYAADVLYGTNNEFGFDYLRDNMAYGIDDIVQREHYYAIVDEVDSILIDEARTPLIISAPDEESTKMYEQFSKIVPRLAENADYNIDEKMRAVSLTDEGIGKIEKILGVDNIYDIGGAGLGLRYVHHLEQALRANVLFKLDRDYVVRNGEVIIVDEFTGRMMPGRRYSEGLHQAIEAKEGVRVQRESRTLASITFQNYFRLYGKLAGMTGTAQTSAEEFHKVYNLEVAVVPTNKPMIRDDKQDGARFQ</sequence>
<evidence type="ECO:0000256" key="7">
    <source>
        <dbReference type="ARBA" id="ARBA00022967"/>
    </source>
</evidence>
<evidence type="ECO:0000256" key="3">
    <source>
        <dbReference type="ARBA" id="ARBA00022490"/>
    </source>
</evidence>
<evidence type="ECO:0000256" key="8">
    <source>
        <dbReference type="ARBA" id="ARBA00023010"/>
    </source>
</evidence>
<dbReference type="PRINTS" id="PR00906">
    <property type="entry name" value="SECA"/>
</dbReference>
<dbReference type="InterPro" id="IPR036670">
    <property type="entry name" value="SecA_X-link_sf"/>
</dbReference>
<name>A0A0G1PRY0_9BACT</name>
<dbReference type="GO" id="GO:0005829">
    <property type="term" value="C:cytosol"/>
    <property type="evidence" value="ECO:0007669"/>
    <property type="project" value="TreeGrafter"/>
</dbReference>
<dbReference type="GO" id="GO:0005524">
    <property type="term" value="F:ATP binding"/>
    <property type="evidence" value="ECO:0007669"/>
    <property type="project" value="UniProtKB-KW"/>
</dbReference>
<dbReference type="Gene3D" id="3.40.50.300">
    <property type="entry name" value="P-loop containing nucleotide triphosphate hydrolases"/>
    <property type="match status" value="2"/>
</dbReference>
<dbReference type="InterPro" id="IPR014001">
    <property type="entry name" value="Helicase_ATP-bd"/>
</dbReference>
<comment type="caution">
    <text evidence="12">The sequence shown here is derived from an EMBL/GenBank/DDBJ whole genome shotgun (WGS) entry which is preliminary data.</text>
</comment>
<dbReference type="InterPro" id="IPR011115">
    <property type="entry name" value="SecA_DEAD"/>
</dbReference>
<keyword evidence="3" id="KW-0963">Cytoplasm</keyword>